<keyword evidence="6" id="KW-0547">Nucleotide-binding</keyword>
<reference evidence="9 10" key="1">
    <citation type="journal article" date="2015" name="Genome Announc.">
        <title>Virulence Factor Genes Detected in the Complete Genome Sequence of Corynebacterium uterequi DSM 45634, Isolated from the Uterus of a Maiden Mare.</title>
        <authorList>
            <person name="Ruckert C."/>
            <person name="Kriete M."/>
            <person name="Jaenicke S."/>
            <person name="Winkler A."/>
            <person name="Tauch A."/>
        </authorList>
    </citation>
    <scope>NUCLEOTIDE SEQUENCE [LARGE SCALE GENOMIC DNA]</scope>
    <source>
        <strain evidence="9 10">DSM 45634</strain>
    </source>
</reference>
<dbReference type="EMBL" id="CP011546">
    <property type="protein sequence ID" value="AKK11870.1"/>
    <property type="molecule type" value="Genomic_DNA"/>
</dbReference>
<dbReference type="GO" id="GO:0005829">
    <property type="term" value="C:cytosol"/>
    <property type="evidence" value="ECO:0007669"/>
    <property type="project" value="TreeGrafter"/>
</dbReference>
<proteinExistence type="inferred from homology"/>
<dbReference type="RefSeq" id="WP_047260191.1">
    <property type="nucleotide sequence ID" value="NZ_CP011546.1"/>
</dbReference>
<dbReference type="PATRIC" id="fig|1072256.5.peg.1873"/>
<evidence type="ECO:0000256" key="3">
    <source>
        <dbReference type="ARBA" id="ARBA00012219"/>
    </source>
</evidence>
<dbReference type="PANTHER" id="PTHR21299">
    <property type="entry name" value="CYTIDYLATE KINASE/PANTOATE-BETA-ALANINE LIGASE"/>
    <property type="match status" value="1"/>
</dbReference>
<dbReference type="SUPFAM" id="SSF52374">
    <property type="entry name" value="Nucleotidylyl transferase"/>
    <property type="match status" value="1"/>
</dbReference>
<reference evidence="10" key="2">
    <citation type="submission" date="2015-05" db="EMBL/GenBank/DDBJ databases">
        <title>Complete genome sequence of Corynebacterium uterequi DSM 45634, isolated from the uterus of a maiden mare.</title>
        <authorList>
            <person name="Ruckert C."/>
            <person name="Albersmeier A."/>
            <person name="Winkler A."/>
            <person name="Tauch A."/>
        </authorList>
    </citation>
    <scope>NUCLEOTIDE SEQUENCE [LARGE SCALE GENOMIC DNA]</scope>
    <source>
        <strain evidence="10">DSM 45634</strain>
    </source>
</reference>
<evidence type="ECO:0000256" key="6">
    <source>
        <dbReference type="ARBA" id="ARBA00022741"/>
    </source>
</evidence>
<comment type="catalytic activity">
    <reaction evidence="8">
        <text>(R)-pantoate + beta-alanine + ATP = (R)-pantothenate + AMP + diphosphate + H(+)</text>
        <dbReference type="Rhea" id="RHEA:10912"/>
        <dbReference type="ChEBI" id="CHEBI:15378"/>
        <dbReference type="ChEBI" id="CHEBI:15980"/>
        <dbReference type="ChEBI" id="CHEBI:29032"/>
        <dbReference type="ChEBI" id="CHEBI:30616"/>
        <dbReference type="ChEBI" id="CHEBI:33019"/>
        <dbReference type="ChEBI" id="CHEBI:57966"/>
        <dbReference type="ChEBI" id="CHEBI:456215"/>
        <dbReference type="EC" id="6.3.2.1"/>
    </reaction>
</comment>
<sequence>MSFEFGAATVIDDLARMRMLGSAMRKTGRPVVLVPLGRGLHAGHIALIRAARMLPRAVVVVAWQGDDIPAALADEHVDVVWPVRDEDLWPSGAPTLSVRWEGGLEPAGVVEAEVTRGLALMGVLRPSDVIVGEKDFEVAAALRRAIADLHMGVEVHGVPTVRMPDGVAISLRNADVDPSARTDATVISAALTAGAFAAEHGPAAVLKTASEVLAAGGITPDYLELRGLGFGPAPEVGDARLVVAATVGGVRLIDNVGVPLGIGFHNLGDDAT</sequence>
<evidence type="ECO:0000313" key="9">
    <source>
        <dbReference type="EMBL" id="AKK11870.1"/>
    </source>
</evidence>
<dbReference type="GO" id="GO:0015940">
    <property type="term" value="P:pantothenate biosynthetic process"/>
    <property type="evidence" value="ECO:0007669"/>
    <property type="project" value="UniProtKB-UniPathway"/>
</dbReference>
<comment type="pathway">
    <text evidence="1">Cofactor biosynthesis; (R)-pantothenate biosynthesis; (R)-pantothenate from (R)-pantoate and beta-alanine: step 1/1.</text>
</comment>
<evidence type="ECO:0000256" key="2">
    <source>
        <dbReference type="ARBA" id="ARBA00009256"/>
    </source>
</evidence>
<keyword evidence="4 9" id="KW-0436">Ligase</keyword>
<dbReference type="UniPathway" id="UPA00028">
    <property type="reaction ID" value="UER00005"/>
</dbReference>
<evidence type="ECO:0000256" key="4">
    <source>
        <dbReference type="ARBA" id="ARBA00022598"/>
    </source>
</evidence>
<evidence type="ECO:0000256" key="1">
    <source>
        <dbReference type="ARBA" id="ARBA00004990"/>
    </source>
</evidence>
<keyword evidence="10" id="KW-1185">Reference proteome</keyword>
<comment type="similarity">
    <text evidence="2">Belongs to the pantothenate synthetase family.</text>
</comment>
<dbReference type="KEGG" id="cut:CUTER_09510"/>
<dbReference type="InterPro" id="IPR014729">
    <property type="entry name" value="Rossmann-like_a/b/a_fold"/>
</dbReference>
<dbReference type="InterPro" id="IPR003721">
    <property type="entry name" value="Pantoate_ligase"/>
</dbReference>
<dbReference type="STRING" id="1072256.CUTER_09510"/>
<dbReference type="Pfam" id="PF02569">
    <property type="entry name" value="Pantoate_ligase"/>
    <property type="match status" value="2"/>
</dbReference>
<dbReference type="InterPro" id="IPR042176">
    <property type="entry name" value="Pantoate_ligase_C"/>
</dbReference>
<protein>
    <recommendedName>
        <fullName evidence="3">pantoate--beta-alanine ligase (AMP-forming)</fullName>
        <ecNumber evidence="3">6.3.2.1</ecNumber>
    </recommendedName>
</protein>
<dbReference type="GO" id="GO:0005524">
    <property type="term" value="F:ATP binding"/>
    <property type="evidence" value="ECO:0007669"/>
    <property type="project" value="UniProtKB-KW"/>
</dbReference>
<dbReference type="GO" id="GO:0004592">
    <property type="term" value="F:pantoate-beta-alanine ligase activity"/>
    <property type="evidence" value="ECO:0007669"/>
    <property type="project" value="UniProtKB-EC"/>
</dbReference>
<dbReference type="OrthoDB" id="9773087at2"/>
<evidence type="ECO:0000256" key="5">
    <source>
        <dbReference type="ARBA" id="ARBA00022655"/>
    </source>
</evidence>
<dbReference type="EC" id="6.3.2.1" evidence="3"/>
<dbReference type="PANTHER" id="PTHR21299:SF1">
    <property type="entry name" value="PANTOATE--BETA-ALANINE LIGASE"/>
    <property type="match status" value="1"/>
</dbReference>
<evidence type="ECO:0000313" key="10">
    <source>
        <dbReference type="Proteomes" id="UP000035548"/>
    </source>
</evidence>
<organism evidence="9 10">
    <name type="scientific">Corynebacterium uterequi</name>
    <dbReference type="NCBI Taxonomy" id="1072256"/>
    <lineage>
        <taxon>Bacteria</taxon>
        <taxon>Bacillati</taxon>
        <taxon>Actinomycetota</taxon>
        <taxon>Actinomycetes</taxon>
        <taxon>Mycobacteriales</taxon>
        <taxon>Corynebacteriaceae</taxon>
        <taxon>Corynebacterium</taxon>
    </lineage>
</organism>
<dbReference type="AlphaFoldDB" id="A0A0G3HGI7"/>
<keyword evidence="7" id="KW-0067">ATP-binding</keyword>
<evidence type="ECO:0000256" key="7">
    <source>
        <dbReference type="ARBA" id="ARBA00022840"/>
    </source>
</evidence>
<evidence type="ECO:0000256" key="8">
    <source>
        <dbReference type="ARBA" id="ARBA00048258"/>
    </source>
</evidence>
<dbReference type="Gene3D" id="3.40.50.620">
    <property type="entry name" value="HUPs"/>
    <property type="match status" value="2"/>
</dbReference>
<gene>
    <name evidence="9" type="ORF">CUTER_09510</name>
</gene>
<name>A0A0G3HGI7_9CORY</name>
<dbReference type="Proteomes" id="UP000035548">
    <property type="component" value="Chromosome"/>
</dbReference>
<accession>A0A0G3HGI7</accession>
<keyword evidence="5" id="KW-0566">Pantothenate biosynthesis</keyword>
<dbReference type="Gene3D" id="3.30.1300.10">
    <property type="entry name" value="Pantoate-beta-alanine ligase, C-terminal domain"/>
    <property type="match status" value="1"/>
</dbReference>